<accession>A0A0G0P8N1</accession>
<proteinExistence type="inferred from homology"/>
<sequence length="186" mass="20750">MQTKYILHGGSAQHANSENDKFFKEILKDTGNAVKVLLVHFAGTSERAELNKEIDTAQFERVKGDKKLTFQIASEKTFYVQIAWADVVYFGGGTTVKLLEALQQFEGLKEKFTGKIVAGESAGANFLSTYCYSKSGGGVIKGLGILPIKFIPHFESKHKEKLNRISGNLETLTLTNYQFKVYEIEK</sequence>
<name>A0A0G0P8N1_9BACT</name>
<keyword evidence="4" id="KW-0720">Serine protease</keyword>
<protein>
    <recommendedName>
        <fullName evidence="7">Peptidase E</fullName>
    </recommendedName>
</protein>
<evidence type="ECO:0000256" key="2">
    <source>
        <dbReference type="ARBA" id="ARBA00022670"/>
    </source>
</evidence>
<reference evidence="5 6" key="1">
    <citation type="journal article" date="2015" name="Nature">
        <title>rRNA introns, odd ribosomes, and small enigmatic genomes across a large radiation of phyla.</title>
        <authorList>
            <person name="Brown C.T."/>
            <person name="Hug L.A."/>
            <person name="Thomas B.C."/>
            <person name="Sharon I."/>
            <person name="Castelle C.J."/>
            <person name="Singh A."/>
            <person name="Wilkins M.J."/>
            <person name="Williams K.H."/>
            <person name="Banfield J.F."/>
        </authorList>
    </citation>
    <scope>NUCLEOTIDE SEQUENCE [LARGE SCALE GENOMIC DNA]</scope>
</reference>
<gene>
    <name evidence="5" type="ORF">UT08_C0005G0107</name>
</gene>
<dbReference type="STRING" id="1618570.UT08_C0005G0107"/>
<dbReference type="GO" id="GO:0008236">
    <property type="term" value="F:serine-type peptidase activity"/>
    <property type="evidence" value="ECO:0007669"/>
    <property type="project" value="UniProtKB-KW"/>
</dbReference>
<dbReference type="AlphaFoldDB" id="A0A0G0P8N1"/>
<evidence type="ECO:0008006" key="7">
    <source>
        <dbReference type="Google" id="ProtNLM"/>
    </source>
</evidence>
<dbReference type="SUPFAM" id="SSF52317">
    <property type="entry name" value="Class I glutamine amidotransferase-like"/>
    <property type="match status" value="1"/>
</dbReference>
<evidence type="ECO:0000256" key="3">
    <source>
        <dbReference type="ARBA" id="ARBA00022801"/>
    </source>
</evidence>
<dbReference type="Proteomes" id="UP000034081">
    <property type="component" value="Unassembled WGS sequence"/>
</dbReference>
<comment type="similarity">
    <text evidence="1">Belongs to the peptidase S51 family.</text>
</comment>
<dbReference type="InterPro" id="IPR005320">
    <property type="entry name" value="Peptidase_S51"/>
</dbReference>
<evidence type="ECO:0000313" key="5">
    <source>
        <dbReference type="EMBL" id="KKQ85656.1"/>
    </source>
</evidence>
<organism evidence="5 6">
    <name type="scientific">Candidatus Woesebacteria bacterium GW2011_GWB1_38_8</name>
    <dbReference type="NCBI Taxonomy" id="1618570"/>
    <lineage>
        <taxon>Bacteria</taxon>
        <taxon>Candidatus Woeseibacteriota</taxon>
    </lineage>
</organism>
<dbReference type="Pfam" id="PF03575">
    <property type="entry name" value="Peptidase_S51"/>
    <property type="match status" value="1"/>
</dbReference>
<dbReference type="EMBL" id="LBVL01000005">
    <property type="protein sequence ID" value="KKQ85656.1"/>
    <property type="molecule type" value="Genomic_DNA"/>
</dbReference>
<evidence type="ECO:0000256" key="4">
    <source>
        <dbReference type="ARBA" id="ARBA00022825"/>
    </source>
</evidence>
<dbReference type="Gene3D" id="3.40.50.880">
    <property type="match status" value="1"/>
</dbReference>
<evidence type="ECO:0000313" key="6">
    <source>
        <dbReference type="Proteomes" id="UP000034081"/>
    </source>
</evidence>
<evidence type="ECO:0000256" key="1">
    <source>
        <dbReference type="ARBA" id="ARBA00006534"/>
    </source>
</evidence>
<comment type="caution">
    <text evidence="5">The sequence shown here is derived from an EMBL/GenBank/DDBJ whole genome shotgun (WGS) entry which is preliminary data.</text>
</comment>
<dbReference type="GO" id="GO:0006508">
    <property type="term" value="P:proteolysis"/>
    <property type="evidence" value="ECO:0007669"/>
    <property type="project" value="UniProtKB-KW"/>
</dbReference>
<keyword evidence="3" id="KW-0378">Hydrolase</keyword>
<keyword evidence="2" id="KW-0645">Protease</keyword>
<dbReference type="InterPro" id="IPR029062">
    <property type="entry name" value="Class_I_gatase-like"/>
</dbReference>